<dbReference type="HAMAP" id="MF_00135">
    <property type="entry name" value="PRAI"/>
    <property type="match status" value="1"/>
</dbReference>
<dbReference type="GO" id="GO:0000162">
    <property type="term" value="P:L-tryptophan biosynthetic process"/>
    <property type="evidence" value="ECO:0007669"/>
    <property type="project" value="UniProtKB-UniPathway"/>
</dbReference>
<keyword evidence="6" id="KW-0057">Aromatic amino acid biosynthesis</keyword>
<dbReference type="Gene3D" id="3.20.20.70">
    <property type="entry name" value="Aldolase class I"/>
    <property type="match status" value="1"/>
</dbReference>
<keyword evidence="4" id="KW-0028">Amino-acid biosynthesis</keyword>
<dbReference type="EMBL" id="AGSI01000002">
    <property type="protein sequence ID" value="EIE26498.1"/>
    <property type="molecule type" value="Genomic_DNA"/>
</dbReference>
<organism evidence="9 10">
    <name type="scientific">Coccomyxa subellipsoidea (strain C-169)</name>
    <name type="common">Green microalga</name>
    <dbReference type="NCBI Taxonomy" id="574566"/>
    <lineage>
        <taxon>Eukaryota</taxon>
        <taxon>Viridiplantae</taxon>
        <taxon>Chlorophyta</taxon>
        <taxon>core chlorophytes</taxon>
        <taxon>Trebouxiophyceae</taxon>
        <taxon>Trebouxiophyceae incertae sedis</taxon>
        <taxon>Coccomyxaceae</taxon>
        <taxon>Coccomyxa</taxon>
        <taxon>Coccomyxa subellipsoidea</taxon>
    </lineage>
</organism>
<protein>
    <recommendedName>
        <fullName evidence="3">phosphoribosylanthranilate isomerase</fullName>
        <ecNumber evidence="3">5.3.1.24</ecNumber>
    </recommendedName>
</protein>
<dbReference type="PANTHER" id="PTHR42894:SF1">
    <property type="entry name" value="N-(5'-PHOSPHORIBOSYL)ANTHRANILATE ISOMERASE"/>
    <property type="match status" value="1"/>
</dbReference>
<dbReference type="eggNOG" id="KOG4202">
    <property type="taxonomic scope" value="Eukaryota"/>
</dbReference>
<dbReference type="OrthoDB" id="524799at2759"/>
<evidence type="ECO:0000256" key="6">
    <source>
        <dbReference type="ARBA" id="ARBA00023141"/>
    </source>
</evidence>
<evidence type="ECO:0000256" key="7">
    <source>
        <dbReference type="ARBA" id="ARBA00023235"/>
    </source>
</evidence>
<keyword evidence="10" id="KW-1185">Reference proteome</keyword>
<evidence type="ECO:0000256" key="2">
    <source>
        <dbReference type="ARBA" id="ARBA00007571"/>
    </source>
</evidence>
<dbReference type="AlphaFoldDB" id="I0Z779"/>
<dbReference type="RefSeq" id="XP_005651042.1">
    <property type="nucleotide sequence ID" value="XM_005650985.1"/>
</dbReference>
<keyword evidence="7" id="KW-0413">Isomerase</keyword>
<evidence type="ECO:0000313" key="10">
    <source>
        <dbReference type="Proteomes" id="UP000007264"/>
    </source>
</evidence>
<comment type="pathway">
    <text evidence="1">Amino-acid biosynthesis; L-tryptophan biosynthesis; L-tryptophan from chorismate: step 3/5.</text>
</comment>
<dbReference type="Proteomes" id="UP000007264">
    <property type="component" value="Unassembled WGS sequence"/>
</dbReference>
<dbReference type="CDD" id="cd00405">
    <property type="entry name" value="PRAI"/>
    <property type="match status" value="1"/>
</dbReference>
<dbReference type="STRING" id="574566.I0Z779"/>
<dbReference type="FunFam" id="3.20.20.70:FF:000075">
    <property type="entry name" value="Tryptophan biosynthesis protein TRP1"/>
    <property type="match status" value="1"/>
</dbReference>
<comment type="caution">
    <text evidence="9">The sequence shown here is derived from an EMBL/GenBank/DDBJ whole genome shotgun (WGS) entry which is preliminary data.</text>
</comment>
<evidence type="ECO:0000256" key="1">
    <source>
        <dbReference type="ARBA" id="ARBA00004664"/>
    </source>
</evidence>
<comment type="similarity">
    <text evidence="2">Belongs to the TrpF family.</text>
</comment>
<evidence type="ECO:0000313" key="9">
    <source>
        <dbReference type="EMBL" id="EIE26498.1"/>
    </source>
</evidence>
<accession>I0Z779</accession>
<dbReference type="InterPro" id="IPR013785">
    <property type="entry name" value="Aldolase_TIM"/>
</dbReference>
<proteinExistence type="inferred from homology"/>
<dbReference type="GeneID" id="17044508"/>
<reference evidence="9 10" key="1">
    <citation type="journal article" date="2012" name="Genome Biol.">
        <title>The genome of the polar eukaryotic microalga coccomyxa subellipsoidea reveals traits of cold adaptation.</title>
        <authorList>
            <person name="Blanc G."/>
            <person name="Agarkova I."/>
            <person name="Grimwood J."/>
            <person name="Kuo A."/>
            <person name="Brueggeman A."/>
            <person name="Dunigan D."/>
            <person name="Gurnon J."/>
            <person name="Ladunga I."/>
            <person name="Lindquist E."/>
            <person name="Lucas S."/>
            <person name="Pangilinan J."/>
            <person name="Proschold T."/>
            <person name="Salamov A."/>
            <person name="Schmutz J."/>
            <person name="Weeks D."/>
            <person name="Yamada T."/>
            <person name="Claverie J.M."/>
            <person name="Grigoriev I."/>
            <person name="Van Etten J."/>
            <person name="Lomsadze A."/>
            <person name="Borodovsky M."/>
        </authorList>
    </citation>
    <scope>NUCLEOTIDE SEQUENCE [LARGE SCALE GENOMIC DNA]</scope>
    <source>
        <strain evidence="9 10">C-169</strain>
    </source>
</reference>
<dbReference type="GO" id="GO:0004640">
    <property type="term" value="F:phosphoribosylanthranilate isomerase activity"/>
    <property type="evidence" value="ECO:0007669"/>
    <property type="project" value="UniProtKB-EC"/>
</dbReference>
<evidence type="ECO:0000256" key="5">
    <source>
        <dbReference type="ARBA" id="ARBA00022822"/>
    </source>
</evidence>
<dbReference type="PANTHER" id="PTHR42894">
    <property type="entry name" value="N-(5'-PHOSPHORIBOSYL)ANTHRANILATE ISOMERASE"/>
    <property type="match status" value="1"/>
</dbReference>
<name>I0Z779_COCSC</name>
<dbReference type="EC" id="5.3.1.24" evidence="3"/>
<dbReference type="InterPro" id="IPR001240">
    <property type="entry name" value="PRAI_dom"/>
</dbReference>
<sequence>LIKICGVTSAEDAELAAAAGANFIGMIMWPKAKRSVAPAVAQAIAAVAREHGAQAVGVFVDEDARTIEHRCREAGIGVAQLHGDVAREAVASLPEFLQIIYVLHADSDGVIQTLQPGELAASLGQDLSRSVEWVLVDGIVGGSGEKFDWANLQPPKQVAQRGWFLAGGLGPHNVANAVQQLHPNGVDVSSGVTGPDKLRKDAAKIHAFVSSVQQLESVPQTA</sequence>
<keyword evidence="5" id="KW-0822">Tryptophan biosynthesis</keyword>
<evidence type="ECO:0000256" key="4">
    <source>
        <dbReference type="ARBA" id="ARBA00022605"/>
    </source>
</evidence>
<dbReference type="KEGG" id="csl:COCSUDRAFT_12245"/>
<feature type="non-terminal residue" evidence="9">
    <location>
        <position position="1"/>
    </location>
</feature>
<feature type="domain" description="N-(5'phosphoribosyl) anthranilate isomerase (PRAI)" evidence="8">
    <location>
        <begin position="2"/>
        <end position="210"/>
    </location>
</feature>
<dbReference type="Pfam" id="PF00697">
    <property type="entry name" value="PRAI"/>
    <property type="match status" value="1"/>
</dbReference>
<dbReference type="InterPro" id="IPR011060">
    <property type="entry name" value="RibuloseP-bd_barrel"/>
</dbReference>
<gene>
    <name evidence="9" type="ORF">COCSUDRAFT_12245</name>
</gene>
<dbReference type="InterPro" id="IPR044643">
    <property type="entry name" value="TrpF_fam"/>
</dbReference>
<evidence type="ECO:0000256" key="3">
    <source>
        <dbReference type="ARBA" id="ARBA00012572"/>
    </source>
</evidence>
<evidence type="ECO:0000259" key="8">
    <source>
        <dbReference type="Pfam" id="PF00697"/>
    </source>
</evidence>
<dbReference type="UniPathway" id="UPA00035">
    <property type="reaction ID" value="UER00042"/>
</dbReference>
<dbReference type="SUPFAM" id="SSF51366">
    <property type="entry name" value="Ribulose-phoshate binding barrel"/>
    <property type="match status" value="1"/>
</dbReference>